<reference evidence="6" key="2">
    <citation type="submission" date="2020-09" db="EMBL/GenBank/DDBJ databases">
        <authorList>
            <person name="Sun Q."/>
            <person name="Kim S."/>
        </authorList>
    </citation>
    <scope>NUCLEOTIDE SEQUENCE</scope>
    <source>
        <strain evidence="6">KCTC 23732</strain>
    </source>
</reference>
<feature type="transmembrane region" description="Helical" evidence="4">
    <location>
        <begin position="182"/>
        <end position="201"/>
    </location>
</feature>
<keyword evidence="1 4" id="KW-0812">Transmembrane</keyword>
<gene>
    <name evidence="6" type="ORF">GCM10011450_00880</name>
</gene>
<feature type="transmembrane region" description="Helical" evidence="4">
    <location>
        <begin position="301"/>
        <end position="318"/>
    </location>
</feature>
<feature type="transmembrane region" description="Helical" evidence="4">
    <location>
        <begin position="235"/>
        <end position="258"/>
    </location>
</feature>
<dbReference type="Pfam" id="PF07690">
    <property type="entry name" value="MFS_1"/>
    <property type="match status" value="1"/>
</dbReference>
<dbReference type="PANTHER" id="PTHR11360">
    <property type="entry name" value="MONOCARBOXYLATE TRANSPORTER"/>
    <property type="match status" value="1"/>
</dbReference>
<dbReference type="Proteomes" id="UP000608345">
    <property type="component" value="Unassembled WGS sequence"/>
</dbReference>
<dbReference type="InterPro" id="IPR050327">
    <property type="entry name" value="Proton-linked_MCT"/>
</dbReference>
<proteinExistence type="predicted"/>
<organism evidence="6 7">
    <name type="scientific">Advenella faeciporci</name>
    <dbReference type="NCBI Taxonomy" id="797535"/>
    <lineage>
        <taxon>Bacteria</taxon>
        <taxon>Pseudomonadati</taxon>
        <taxon>Pseudomonadota</taxon>
        <taxon>Betaproteobacteria</taxon>
        <taxon>Burkholderiales</taxon>
        <taxon>Alcaligenaceae</taxon>
    </lineage>
</organism>
<evidence type="ECO:0000313" key="7">
    <source>
        <dbReference type="Proteomes" id="UP000608345"/>
    </source>
</evidence>
<dbReference type="RefSeq" id="WP_189383473.1">
    <property type="nucleotide sequence ID" value="NZ_BAABFY010000010.1"/>
</dbReference>
<comment type="caution">
    <text evidence="6">The sequence shown here is derived from an EMBL/GenBank/DDBJ whole genome shotgun (WGS) entry which is preliminary data.</text>
</comment>
<reference evidence="6" key="1">
    <citation type="journal article" date="2014" name="Int. J. Syst. Evol. Microbiol.">
        <title>Complete genome sequence of Corynebacterium casei LMG S-19264T (=DSM 44701T), isolated from a smear-ripened cheese.</title>
        <authorList>
            <consortium name="US DOE Joint Genome Institute (JGI-PGF)"/>
            <person name="Walter F."/>
            <person name="Albersmeier A."/>
            <person name="Kalinowski J."/>
            <person name="Ruckert C."/>
        </authorList>
    </citation>
    <scope>NUCLEOTIDE SEQUENCE</scope>
    <source>
        <strain evidence="6">KCTC 23732</strain>
    </source>
</reference>
<dbReference type="PROSITE" id="PS50850">
    <property type="entry name" value="MFS"/>
    <property type="match status" value="1"/>
</dbReference>
<sequence>MSSSQLNVSQGASGALEGPDRALVLITALGIGQICAWGSLYYSFPLIAEAMIAELGWSRTNVYGAATAGLVLAGFLAYPVGVAVDKGHGKVIMAGGSLLAGVLFFMWSHVSSLLGFYLLIAGLGALQATTLYEPAFAVIVRRVGATRARSGITAITLWGGFASTVFIPLVQLLLDLWGWRDALLVLAAINGVLCAALYYGFIRPEKDIVHATQPHLDTHQQTDQQAINAAFRQPVFWLLMLALTAYAGAFTAFTFHMYPLFIESGLSTQNVVWVIATIGPAQVAGRILISMFAAGMSMRRIGALVVAVFPVVFIVLAMQPSSIWIVAAACVAYGASNGIFTIVRGLVVPEMLSKRAYGALNGILTFPSTLVKAFSPLVAAWIWSSTKSYDAVIWAIAICAILLAVSFWLAAWVSRFRAVS</sequence>
<feature type="transmembrane region" description="Helical" evidence="4">
    <location>
        <begin position="270"/>
        <end position="289"/>
    </location>
</feature>
<evidence type="ECO:0000259" key="5">
    <source>
        <dbReference type="PROSITE" id="PS50850"/>
    </source>
</evidence>
<dbReference type="EMBL" id="BMYS01000001">
    <property type="protein sequence ID" value="GGW75362.1"/>
    <property type="molecule type" value="Genomic_DNA"/>
</dbReference>
<evidence type="ECO:0000256" key="1">
    <source>
        <dbReference type="ARBA" id="ARBA00022692"/>
    </source>
</evidence>
<keyword evidence="2 4" id="KW-1133">Transmembrane helix</keyword>
<feature type="transmembrane region" description="Helical" evidence="4">
    <location>
        <begin position="91"/>
        <end position="110"/>
    </location>
</feature>
<dbReference type="GO" id="GO:0022857">
    <property type="term" value="F:transmembrane transporter activity"/>
    <property type="evidence" value="ECO:0007669"/>
    <property type="project" value="InterPro"/>
</dbReference>
<feature type="transmembrane region" description="Helical" evidence="4">
    <location>
        <begin position="324"/>
        <end position="347"/>
    </location>
</feature>
<dbReference type="InterPro" id="IPR011701">
    <property type="entry name" value="MFS"/>
</dbReference>
<evidence type="ECO:0000256" key="2">
    <source>
        <dbReference type="ARBA" id="ARBA00022989"/>
    </source>
</evidence>
<keyword evidence="3 4" id="KW-0472">Membrane</keyword>
<feature type="transmembrane region" description="Helical" evidence="4">
    <location>
        <begin position="21"/>
        <end position="42"/>
    </location>
</feature>
<dbReference type="InterPro" id="IPR036259">
    <property type="entry name" value="MFS_trans_sf"/>
</dbReference>
<accession>A0A918MU52</accession>
<feature type="transmembrane region" description="Helical" evidence="4">
    <location>
        <begin position="391"/>
        <end position="413"/>
    </location>
</feature>
<feature type="transmembrane region" description="Helical" evidence="4">
    <location>
        <begin position="152"/>
        <end position="170"/>
    </location>
</feature>
<keyword evidence="7" id="KW-1185">Reference proteome</keyword>
<dbReference type="PANTHER" id="PTHR11360:SF284">
    <property type="entry name" value="EG:103B4.3 PROTEIN-RELATED"/>
    <property type="match status" value="1"/>
</dbReference>
<dbReference type="Gene3D" id="1.20.1250.20">
    <property type="entry name" value="MFS general substrate transporter like domains"/>
    <property type="match status" value="1"/>
</dbReference>
<feature type="transmembrane region" description="Helical" evidence="4">
    <location>
        <begin position="359"/>
        <end position="385"/>
    </location>
</feature>
<dbReference type="AlphaFoldDB" id="A0A918MU52"/>
<evidence type="ECO:0000313" key="6">
    <source>
        <dbReference type="EMBL" id="GGW75362.1"/>
    </source>
</evidence>
<name>A0A918MU52_9BURK</name>
<protein>
    <submittedName>
        <fullName evidence="6">MFS transporter</fullName>
    </submittedName>
</protein>
<dbReference type="InterPro" id="IPR020846">
    <property type="entry name" value="MFS_dom"/>
</dbReference>
<feature type="transmembrane region" description="Helical" evidence="4">
    <location>
        <begin position="62"/>
        <end position="84"/>
    </location>
</feature>
<evidence type="ECO:0000256" key="3">
    <source>
        <dbReference type="ARBA" id="ARBA00023136"/>
    </source>
</evidence>
<feature type="domain" description="Major facilitator superfamily (MFS) profile" evidence="5">
    <location>
        <begin position="6"/>
        <end position="415"/>
    </location>
</feature>
<dbReference type="SUPFAM" id="SSF103473">
    <property type="entry name" value="MFS general substrate transporter"/>
    <property type="match status" value="1"/>
</dbReference>
<evidence type="ECO:0000256" key="4">
    <source>
        <dbReference type="SAM" id="Phobius"/>
    </source>
</evidence>